<evidence type="ECO:0000313" key="8">
    <source>
        <dbReference type="EMBL" id="MEE8658081.1"/>
    </source>
</evidence>
<dbReference type="HAMAP" id="MF_04110">
    <property type="entry name" value="ENDOLYSIN_T4"/>
    <property type="match status" value="1"/>
</dbReference>
<protein>
    <recommendedName>
        <fullName evidence="7">Lysozyme</fullName>
        <ecNumber evidence="7">3.2.1.17</ecNumber>
    </recommendedName>
</protein>
<dbReference type="RefSeq" id="WP_394819021.1">
    <property type="nucleotide sequence ID" value="NZ_JAWJZY010000001.1"/>
</dbReference>
<dbReference type="EMBL" id="JAWJZY010000001">
    <property type="protein sequence ID" value="MEE8658081.1"/>
    <property type="molecule type" value="Genomic_DNA"/>
</dbReference>
<dbReference type="InterPro" id="IPR033907">
    <property type="entry name" value="Endolysin_autolysin"/>
</dbReference>
<dbReference type="SUPFAM" id="SSF53955">
    <property type="entry name" value="Lysozyme-like"/>
    <property type="match status" value="1"/>
</dbReference>
<keyword evidence="2 7" id="KW-0929">Antimicrobial</keyword>
<keyword evidence="6 7" id="KW-0326">Glycosidase</keyword>
<dbReference type="InterPro" id="IPR051018">
    <property type="entry name" value="Bacteriophage_GH24"/>
</dbReference>
<evidence type="ECO:0000256" key="5">
    <source>
        <dbReference type="ARBA" id="ARBA00023200"/>
    </source>
</evidence>
<name>A0ABU7U179_9PROT</name>
<dbReference type="EC" id="3.2.1.17" evidence="7"/>
<dbReference type="InterPro" id="IPR023347">
    <property type="entry name" value="Lysozyme_dom_sf"/>
</dbReference>
<keyword evidence="3 7" id="KW-0081">Bacteriolytic enzyme</keyword>
<dbReference type="InterPro" id="IPR023346">
    <property type="entry name" value="Lysozyme-like_dom_sf"/>
</dbReference>
<evidence type="ECO:0000256" key="2">
    <source>
        <dbReference type="ARBA" id="ARBA00022529"/>
    </source>
</evidence>
<keyword evidence="5" id="KW-1035">Host cytoplasm</keyword>
<evidence type="ECO:0000256" key="4">
    <source>
        <dbReference type="ARBA" id="ARBA00022801"/>
    </source>
</evidence>
<reference evidence="8 9" key="1">
    <citation type="submission" date="2023-10" db="EMBL/GenBank/DDBJ databases">
        <title>Sorlinia euscelidii gen. nov., sp. nov., an acetic acid bacteria isolated from the gut of Euscelidius variegatus emitter.</title>
        <authorList>
            <person name="Michoud G."/>
            <person name="Marasco R."/>
            <person name="Seferji K."/>
            <person name="Gonella E."/>
            <person name="Garuglieri E."/>
            <person name="Alma A."/>
            <person name="Mapelli F."/>
            <person name="Borin S."/>
            <person name="Daffonchio D."/>
            <person name="Crotti E."/>
        </authorList>
    </citation>
    <scope>NUCLEOTIDE SEQUENCE [LARGE SCALE GENOMIC DNA]</scope>
    <source>
        <strain evidence="8 9">EV16P</strain>
    </source>
</reference>
<keyword evidence="4 7" id="KW-0378">Hydrolase</keyword>
<evidence type="ECO:0000256" key="7">
    <source>
        <dbReference type="RuleBase" id="RU003788"/>
    </source>
</evidence>
<dbReference type="PANTHER" id="PTHR38107:SF3">
    <property type="entry name" value="LYSOZYME RRRD-RELATED"/>
    <property type="match status" value="1"/>
</dbReference>
<accession>A0ABU7U179</accession>
<comment type="caution">
    <text evidence="8">The sequence shown here is derived from an EMBL/GenBank/DDBJ whole genome shotgun (WGS) entry which is preliminary data.</text>
</comment>
<dbReference type="Proteomes" id="UP001312908">
    <property type="component" value="Unassembled WGS sequence"/>
</dbReference>
<comment type="catalytic activity">
    <reaction evidence="1 7">
        <text>Hydrolysis of (1-&gt;4)-beta-linkages between N-acetylmuramic acid and N-acetyl-D-glucosamine residues in a peptidoglycan and between N-acetyl-D-glucosamine residues in chitodextrins.</text>
        <dbReference type="EC" id="3.2.1.17"/>
    </reaction>
</comment>
<gene>
    <name evidence="8" type="ORF">DOFOFD_03515</name>
</gene>
<dbReference type="Pfam" id="PF00959">
    <property type="entry name" value="Phage_lysozyme"/>
    <property type="match status" value="1"/>
</dbReference>
<keyword evidence="9" id="KW-1185">Reference proteome</keyword>
<dbReference type="PANTHER" id="PTHR38107">
    <property type="match status" value="1"/>
</dbReference>
<dbReference type="Gene3D" id="1.10.530.40">
    <property type="match status" value="1"/>
</dbReference>
<dbReference type="InterPro" id="IPR002196">
    <property type="entry name" value="Glyco_hydro_24"/>
</dbReference>
<evidence type="ECO:0000256" key="1">
    <source>
        <dbReference type="ARBA" id="ARBA00000632"/>
    </source>
</evidence>
<organism evidence="8 9">
    <name type="scientific">Sorlinia euscelidii</name>
    <dbReference type="NCBI Taxonomy" id="3081148"/>
    <lineage>
        <taxon>Bacteria</taxon>
        <taxon>Pseudomonadati</taxon>
        <taxon>Pseudomonadota</taxon>
        <taxon>Alphaproteobacteria</taxon>
        <taxon>Acetobacterales</taxon>
        <taxon>Acetobacteraceae</taxon>
        <taxon>Sorlinia</taxon>
    </lineage>
</organism>
<sequence length="163" mass="18043">MDDMTTIAFRLIAHFESCNLTPQQCLSGAWTIGYGSTCLPDGAPVQEDSPAITQVQADILLTRMIIDIEQKIEVMTRVSLSPAQYAALTSFIYNVGDNAFSGSTLLRKLNEGDYQGAADQFLLWIHAGGVTLRELTRRREAERQLFLHGEDLIDVLEPAPRDA</sequence>
<evidence type="ECO:0000313" key="9">
    <source>
        <dbReference type="Proteomes" id="UP001312908"/>
    </source>
</evidence>
<dbReference type="InterPro" id="IPR034690">
    <property type="entry name" value="Endolysin_T4_type"/>
</dbReference>
<proteinExistence type="inferred from homology"/>
<dbReference type="CDD" id="cd00737">
    <property type="entry name" value="lyz_endolysin_autolysin"/>
    <property type="match status" value="1"/>
</dbReference>
<evidence type="ECO:0000256" key="6">
    <source>
        <dbReference type="ARBA" id="ARBA00023295"/>
    </source>
</evidence>
<comment type="similarity">
    <text evidence="7">Belongs to the glycosyl hydrolase 24 family.</text>
</comment>
<evidence type="ECO:0000256" key="3">
    <source>
        <dbReference type="ARBA" id="ARBA00022638"/>
    </source>
</evidence>